<keyword evidence="3" id="KW-1185">Reference proteome</keyword>
<feature type="non-terminal residue" evidence="2">
    <location>
        <position position="179"/>
    </location>
</feature>
<dbReference type="EMBL" id="JAIPUX010005289">
    <property type="protein sequence ID" value="KAH0617288.1"/>
    <property type="molecule type" value="Genomic_DNA"/>
</dbReference>
<gene>
    <name evidence="2" type="ORF">JD844_015324</name>
</gene>
<sequence length="179" mass="19009">MQNALSASEEGRKSPDGLVFERRPTAPFRSSKLPAPLPGLIFLAGPQQDDQGRWLSAPLLLLGWPPLNCVDFAPGPPFYLVPPKKSPCHWENCLAGFLKSASLGSVREEVWMLQLLSGTRPQSVAGCPFQLSSQLLRISYPPALLGEGETALCKHHGAVSGGHGKRFGASGIGVGQDGA</sequence>
<feature type="compositionally biased region" description="Basic and acidic residues" evidence="1">
    <location>
        <begin position="9"/>
        <end position="20"/>
    </location>
</feature>
<comment type="caution">
    <text evidence="2">The sequence shown here is derived from an EMBL/GenBank/DDBJ whole genome shotgun (WGS) entry which is preliminary data.</text>
</comment>
<feature type="region of interest" description="Disordered" evidence="1">
    <location>
        <begin position="1"/>
        <end position="20"/>
    </location>
</feature>
<evidence type="ECO:0000256" key="1">
    <source>
        <dbReference type="SAM" id="MobiDB-lite"/>
    </source>
</evidence>
<evidence type="ECO:0000313" key="3">
    <source>
        <dbReference type="Proteomes" id="UP000826234"/>
    </source>
</evidence>
<dbReference type="Proteomes" id="UP000826234">
    <property type="component" value="Unassembled WGS sequence"/>
</dbReference>
<organism evidence="2 3">
    <name type="scientific">Phrynosoma platyrhinos</name>
    <name type="common">Desert horned lizard</name>
    <dbReference type="NCBI Taxonomy" id="52577"/>
    <lineage>
        <taxon>Eukaryota</taxon>
        <taxon>Metazoa</taxon>
        <taxon>Chordata</taxon>
        <taxon>Craniata</taxon>
        <taxon>Vertebrata</taxon>
        <taxon>Euteleostomi</taxon>
        <taxon>Lepidosauria</taxon>
        <taxon>Squamata</taxon>
        <taxon>Bifurcata</taxon>
        <taxon>Unidentata</taxon>
        <taxon>Episquamata</taxon>
        <taxon>Toxicofera</taxon>
        <taxon>Iguania</taxon>
        <taxon>Phrynosomatidae</taxon>
        <taxon>Phrynosomatinae</taxon>
        <taxon>Phrynosoma</taxon>
    </lineage>
</organism>
<proteinExistence type="predicted"/>
<protein>
    <submittedName>
        <fullName evidence="2">Uncharacterized protein</fullName>
    </submittedName>
</protein>
<name>A0ABQ7SJ20_PHRPL</name>
<accession>A0ABQ7SJ20</accession>
<reference evidence="2 3" key="1">
    <citation type="journal article" date="2022" name="Gigascience">
        <title>A chromosome-level genome assembly and annotation of the desert horned lizard, Phrynosoma platyrhinos, provides insight into chromosomal rearrangements among reptiles.</title>
        <authorList>
            <person name="Koochekian N."/>
            <person name="Ascanio A."/>
            <person name="Farleigh K."/>
            <person name="Card D.C."/>
            <person name="Schield D.R."/>
            <person name="Castoe T.A."/>
            <person name="Jezkova T."/>
        </authorList>
    </citation>
    <scope>NUCLEOTIDE SEQUENCE [LARGE SCALE GENOMIC DNA]</scope>
    <source>
        <strain evidence="2">NK-2021</strain>
    </source>
</reference>
<evidence type="ECO:0000313" key="2">
    <source>
        <dbReference type="EMBL" id="KAH0617288.1"/>
    </source>
</evidence>